<dbReference type="RefSeq" id="WP_268807067.1">
    <property type="nucleotide sequence ID" value="NZ_HG764815.1"/>
</dbReference>
<evidence type="ECO:0000313" key="1">
    <source>
        <dbReference type="EMBL" id="CCH72352.1"/>
    </source>
</evidence>
<proteinExistence type="predicted"/>
<protein>
    <submittedName>
        <fullName evidence="1">Uncharacterized protein</fullName>
    </submittedName>
</protein>
<keyword evidence="2" id="KW-1185">Reference proteome</keyword>
<dbReference type="AlphaFoldDB" id="W6JTZ4"/>
<comment type="caution">
    <text evidence="1">The sequence shown here is derived from an EMBL/GenBank/DDBJ whole genome shotgun (WGS) entry which is preliminary data.</text>
</comment>
<dbReference type="Proteomes" id="UP000035763">
    <property type="component" value="Unassembled WGS sequence"/>
</dbReference>
<dbReference type="STRING" id="1193182.BN11_160008"/>
<gene>
    <name evidence="1" type="ORF">BN11_160008</name>
</gene>
<dbReference type="EMBL" id="CAJA01000068">
    <property type="protein sequence ID" value="CCH72352.1"/>
    <property type="molecule type" value="Genomic_DNA"/>
</dbReference>
<sequence>MKRGELDDVSDGVQITLGLPATSFARYALDPATCMTLRER</sequence>
<accession>W6JTZ4</accession>
<name>W6JTZ4_9MICO</name>
<reference evidence="1 2" key="1">
    <citation type="journal article" date="2013" name="ISME J.">
        <title>A metabolic model for members of the genus Tetrasphaera involved in enhanced biological phosphorus removal.</title>
        <authorList>
            <person name="Kristiansen R."/>
            <person name="Nguyen H.T.T."/>
            <person name="Saunders A.M."/>
            <person name="Nielsen J.L."/>
            <person name="Wimmer R."/>
            <person name="Le V.Q."/>
            <person name="McIlroy S.J."/>
            <person name="Petrovski S."/>
            <person name="Seviour R.J."/>
            <person name="Calteau A."/>
            <person name="Nielsen K.L."/>
            <person name="Nielsen P.H."/>
        </authorList>
    </citation>
    <scope>NUCLEOTIDE SEQUENCE [LARGE SCALE GENOMIC DNA]</scope>
    <source>
        <strain evidence="1 2">Ben110</strain>
    </source>
</reference>
<organism evidence="1 2">
    <name type="scientific">Nostocoides australiense Ben110</name>
    <dbReference type="NCBI Taxonomy" id="1193182"/>
    <lineage>
        <taxon>Bacteria</taxon>
        <taxon>Bacillati</taxon>
        <taxon>Actinomycetota</taxon>
        <taxon>Actinomycetes</taxon>
        <taxon>Micrococcales</taxon>
        <taxon>Intrasporangiaceae</taxon>
        <taxon>Nostocoides</taxon>
    </lineage>
</organism>
<evidence type="ECO:0000313" key="2">
    <source>
        <dbReference type="Proteomes" id="UP000035763"/>
    </source>
</evidence>